<reference evidence="2" key="2">
    <citation type="journal article" date="2023" name="BMC Genomics">
        <title>Pest status, molecular evolution, and epigenetic factors derived from the genome assembly of Frankliniella fusca, a thysanopteran phytovirus vector.</title>
        <authorList>
            <person name="Catto M.A."/>
            <person name="Labadie P.E."/>
            <person name="Jacobson A.L."/>
            <person name="Kennedy G.G."/>
            <person name="Srinivasan R."/>
            <person name="Hunt B.G."/>
        </authorList>
    </citation>
    <scope>NUCLEOTIDE SEQUENCE</scope>
    <source>
        <strain evidence="2">PL_HMW_Pooled</strain>
    </source>
</reference>
<evidence type="ECO:0000256" key="1">
    <source>
        <dbReference type="SAM" id="MobiDB-lite"/>
    </source>
</evidence>
<evidence type="ECO:0000313" key="2">
    <source>
        <dbReference type="EMBL" id="KAK3921033.1"/>
    </source>
</evidence>
<dbReference type="AlphaFoldDB" id="A0AAE1LIL8"/>
<feature type="region of interest" description="Disordered" evidence="1">
    <location>
        <begin position="81"/>
        <end position="101"/>
    </location>
</feature>
<dbReference type="Proteomes" id="UP001219518">
    <property type="component" value="Unassembled WGS sequence"/>
</dbReference>
<proteinExistence type="predicted"/>
<evidence type="ECO:0000313" key="3">
    <source>
        <dbReference type="Proteomes" id="UP001219518"/>
    </source>
</evidence>
<gene>
    <name evidence="2" type="ORF">KUF71_010248</name>
</gene>
<protein>
    <submittedName>
        <fullName evidence="2">Major outer membrane protein P.IB</fullName>
    </submittedName>
</protein>
<keyword evidence="3" id="KW-1185">Reference proteome</keyword>
<accession>A0AAE1LIL8</accession>
<dbReference type="EMBL" id="JAHWGI010001031">
    <property type="protein sequence ID" value="KAK3921033.1"/>
    <property type="molecule type" value="Genomic_DNA"/>
</dbReference>
<name>A0AAE1LIL8_9NEOP</name>
<comment type="caution">
    <text evidence="2">The sequence shown here is derived from an EMBL/GenBank/DDBJ whole genome shotgun (WGS) entry which is preliminary data.</text>
</comment>
<organism evidence="2 3">
    <name type="scientific">Frankliniella fusca</name>
    <dbReference type="NCBI Taxonomy" id="407009"/>
    <lineage>
        <taxon>Eukaryota</taxon>
        <taxon>Metazoa</taxon>
        <taxon>Ecdysozoa</taxon>
        <taxon>Arthropoda</taxon>
        <taxon>Hexapoda</taxon>
        <taxon>Insecta</taxon>
        <taxon>Pterygota</taxon>
        <taxon>Neoptera</taxon>
        <taxon>Paraneoptera</taxon>
        <taxon>Thysanoptera</taxon>
        <taxon>Terebrantia</taxon>
        <taxon>Thripoidea</taxon>
        <taxon>Thripidae</taxon>
        <taxon>Frankliniella</taxon>
    </lineage>
</organism>
<sequence>MVLVRKIILSNVNVQINTAHGFKSKVSTHKHNEQFPVSNYGKLQSFDTNESSDLKEEWKAGGESFEPICPPNMFAVGLKKPKPKEDELGMESSVWKNTSVE</sequence>
<reference evidence="2" key="1">
    <citation type="submission" date="2021-07" db="EMBL/GenBank/DDBJ databases">
        <authorList>
            <person name="Catto M.A."/>
            <person name="Jacobson A."/>
            <person name="Kennedy G."/>
            <person name="Labadie P."/>
            <person name="Hunt B.G."/>
            <person name="Srinivasan R."/>
        </authorList>
    </citation>
    <scope>NUCLEOTIDE SEQUENCE</scope>
    <source>
        <strain evidence="2">PL_HMW_Pooled</strain>
        <tissue evidence="2">Head</tissue>
    </source>
</reference>